<dbReference type="Gene3D" id="6.10.140.1830">
    <property type="match status" value="1"/>
</dbReference>
<dbReference type="Pfam" id="PF00501">
    <property type="entry name" value="AMP-binding"/>
    <property type="match status" value="1"/>
</dbReference>
<feature type="active site" description="Proton acceptor; for dehydratase activity" evidence="9">
    <location>
        <position position="1600"/>
    </location>
</feature>
<dbReference type="InterPro" id="IPR009081">
    <property type="entry name" value="PP-bd_ACP"/>
</dbReference>
<organism evidence="14 15">
    <name type="scientific">Streptomyces mangrovisoli</name>
    <dbReference type="NCBI Taxonomy" id="1428628"/>
    <lineage>
        <taxon>Bacteria</taxon>
        <taxon>Bacillati</taxon>
        <taxon>Actinomycetota</taxon>
        <taxon>Actinomycetes</taxon>
        <taxon>Kitasatosporales</taxon>
        <taxon>Streptomycetaceae</taxon>
        <taxon>Streptomyces</taxon>
    </lineage>
</organism>
<dbReference type="InterPro" id="IPR016039">
    <property type="entry name" value="Thiolase-like"/>
</dbReference>
<dbReference type="SUPFAM" id="SSF55048">
    <property type="entry name" value="Probable ACP-binding domain of malonyl-CoA ACP transacylase"/>
    <property type="match status" value="3"/>
</dbReference>
<dbReference type="SMART" id="SM01294">
    <property type="entry name" value="PKS_PP_betabranch"/>
    <property type="match status" value="3"/>
</dbReference>
<keyword evidence="2" id="KW-0596">Phosphopantetheine</keyword>
<dbReference type="PROSITE" id="PS52004">
    <property type="entry name" value="KS3_2"/>
    <property type="match status" value="3"/>
</dbReference>
<dbReference type="SMART" id="SM00822">
    <property type="entry name" value="PKS_KR"/>
    <property type="match status" value="3"/>
</dbReference>
<feature type="region of interest" description="N-terminal hotdog fold" evidence="9">
    <location>
        <begin position="1568"/>
        <end position="1692"/>
    </location>
</feature>
<reference evidence="14" key="1">
    <citation type="submission" date="2016-10" db="EMBL/GenBank/DDBJ databases">
        <title>Genome sequence of Streptomyces mangrovisoli MUSC 149.</title>
        <authorList>
            <person name="Lee L.-H."/>
            <person name="Ser H.-L."/>
        </authorList>
    </citation>
    <scope>NUCLEOTIDE SEQUENCE [LARGE SCALE GENOMIC DNA]</scope>
    <source>
        <strain evidence="14">MUSC 149</strain>
    </source>
</reference>
<keyword evidence="3" id="KW-0597">Phosphoprotein</keyword>
<name>A0A1J4P1W1_9ACTN</name>
<dbReference type="Pfam" id="PF00550">
    <property type="entry name" value="PP-binding"/>
    <property type="match status" value="4"/>
</dbReference>
<dbReference type="Pfam" id="PF13193">
    <property type="entry name" value="AMP-binding_C"/>
    <property type="match status" value="1"/>
</dbReference>
<evidence type="ECO:0000256" key="3">
    <source>
        <dbReference type="ARBA" id="ARBA00022553"/>
    </source>
</evidence>
<dbReference type="Gene3D" id="3.30.70.3290">
    <property type="match status" value="3"/>
</dbReference>
<evidence type="ECO:0008006" key="16">
    <source>
        <dbReference type="Google" id="ProtNLM"/>
    </source>
</evidence>
<dbReference type="SMART" id="SM00825">
    <property type="entry name" value="PKS_KS"/>
    <property type="match status" value="3"/>
</dbReference>
<dbReference type="Gene3D" id="3.40.50.12780">
    <property type="entry name" value="N-terminal domain of ligase-like"/>
    <property type="match status" value="1"/>
</dbReference>
<dbReference type="Pfam" id="PF21089">
    <property type="entry name" value="PKS_DH_N"/>
    <property type="match status" value="1"/>
</dbReference>
<dbReference type="Pfam" id="PF00698">
    <property type="entry name" value="Acyl_transf_1"/>
    <property type="match status" value="3"/>
</dbReference>
<keyword evidence="15" id="KW-1185">Reference proteome</keyword>
<dbReference type="CDD" id="cd08956">
    <property type="entry name" value="KR_3_FAS_SDR_x"/>
    <property type="match status" value="1"/>
</dbReference>
<dbReference type="InterPro" id="IPR050091">
    <property type="entry name" value="PKS_NRPS_Biosynth_Enz"/>
</dbReference>
<keyword evidence="4" id="KW-0808">Transferase</keyword>
<dbReference type="SUPFAM" id="SSF51735">
    <property type="entry name" value="NAD(P)-binding Rossmann-fold domains"/>
    <property type="match status" value="6"/>
</dbReference>
<dbReference type="CDD" id="cd00833">
    <property type="entry name" value="PKS"/>
    <property type="match status" value="3"/>
</dbReference>
<dbReference type="PROSITE" id="PS52019">
    <property type="entry name" value="PKS_MFAS_DH"/>
    <property type="match status" value="1"/>
</dbReference>
<dbReference type="InterPro" id="IPR013968">
    <property type="entry name" value="PKS_KR"/>
</dbReference>
<dbReference type="Pfam" id="PF22953">
    <property type="entry name" value="SpnB_Rossmann"/>
    <property type="match status" value="1"/>
</dbReference>
<evidence type="ECO:0000259" key="12">
    <source>
        <dbReference type="PROSITE" id="PS52004"/>
    </source>
</evidence>
<dbReference type="Gene3D" id="3.40.47.10">
    <property type="match status" value="3"/>
</dbReference>
<dbReference type="InterPro" id="IPR020841">
    <property type="entry name" value="PKS_Beta-ketoAc_synthase_dom"/>
</dbReference>
<dbReference type="PROSITE" id="PS00455">
    <property type="entry name" value="AMP_BINDING"/>
    <property type="match status" value="1"/>
</dbReference>
<evidence type="ECO:0000256" key="2">
    <source>
        <dbReference type="ARBA" id="ARBA00022450"/>
    </source>
</evidence>
<dbReference type="InterPro" id="IPR020806">
    <property type="entry name" value="PKS_PP-bd"/>
</dbReference>
<dbReference type="Gene3D" id="3.10.129.110">
    <property type="entry name" value="Polyketide synthase dehydratase"/>
    <property type="match status" value="1"/>
</dbReference>
<feature type="domain" description="Carrier" evidence="11">
    <location>
        <begin position="564"/>
        <end position="639"/>
    </location>
</feature>
<dbReference type="NCBIfam" id="NF045894">
    <property type="entry name" value="PKS_plus_SDR"/>
    <property type="match status" value="2"/>
</dbReference>
<dbReference type="SUPFAM" id="SSF52151">
    <property type="entry name" value="FabD/lysophospholipase-like"/>
    <property type="match status" value="3"/>
</dbReference>
<dbReference type="GO" id="GO:0004315">
    <property type="term" value="F:3-oxoacyl-[acyl-carrier-protein] synthase activity"/>
    <property type="evidence" value="ECO:0007669"/>
    <property type="project" value="InterPro"/>
</dbReference>
<evidence type="ECO:0000256" key="9">
    <source>
        <dbReference type="PROSITE-ProRule" id="PRU01363"/>
    </source>
</evidence>
<evidence type="ECO:0000259" key="11">
    <source>
        <dbReference type="PROSITE" id="PS50075"/>
    </source>
</evidence>
<dbReference type="InterPro" id="IPR032821">
    <property type="entry name" value="PKS_assoc"/>
</dbReference>
<dbReference type="InterPro" id="IPR014030">
    <property type="entry name" value="Ketoacyl_synth_N"/>
</dbReference>
<feature type="domain" description="Ketosynthase family 3 (KS3)" evidence="12">
    <location>
        <begin position="658"/>
        <end position="1085"/>
    </location>
</feature>
<dbReference type="InterPro" id="IPR049552">
    <property type="entry name" value="PKS_DH_N"/>
</dbReference>
<dbReference type="GO" id="GO:0031177">
    <property type="term" value="F:phosphopantetheine binding"/>
    <property type="evidence" value="ECO:0007669"/>
    <property type="project" value="InterPro"/>
</dbReference>
<dbReference type="OrthoDB" id="9778690at2"/>
<dbReference type="PROSITE" id="PS00606">
    <property type="entry name" value="KS3_1"/>
    <property type="match status" value="3"/>
</dbReference>
<dbReference type="InterPro" id="IPR055123">
    <property type="entry name" value="SpnB-like_Rossmann"/>
</dbReference>
<dbReference type="STRING" id="1428628.WN71_009185"/>
<proteinExistence type="predicted"/>
<dbReference type="Pfam" id="PF18369">
    <property type="entry name" value="PKS_DE"/>
    <property type="match status" value="2"/>
</dbReference>
<dbReference type="SMART" id="SM00827">
    <property type="entry name" value="PKS_AT"/>
    <property type="match status" value="3"/>
</dbReference>
<dbReference type="InterPro" id="IPR042104">
    <property type="entry name" value="PKS_dehydratase_sf"/>
</dbReference>
<evidence type="ECO:0000256" key="8">
    <source>
        <dbReference type="ARBA" id="ARBA00023315"/>
    </source>
</evidence>
<dbReference type="SUPFAM" id="SSF53901">
    <property type="entry name" value="Thiolase-like"/>
    <property type="match status" value="3"/>
</dbReference>
<dbReference type="Gene3D" id="3.40.50.720">
    <property type="entry name" value="NAD(P)-binding Rossmann-like Domain"/>
    <property type="match status" value="3"/>
</dbReference>
<feature type="domain" description="Carrier" evidence="11">
    <location>
        <begin position="5403"/>
        <end position="5478"/>
    </location>
</feature>
<dbReference type="Pfam" id="PF16197">
    <property type="entry name" value="KAsynt_C_assoc"/>
    <property type="match status" value="3"/>
</dbReference>
<gene>
    <name evidence="14" type="ORF">WN71_009185</name>
</gene>
<dbReference type="RefSeq" id="WP_071369812.1">
    <property type="nucleotide sequence ID" value="NZ_LAVA02000018.1"/>
</dbReference>
<dbReference type="InterPro" id="IPR014031">
    <property type="entry name" value="Ketoacyl_synth_C"/>
</dbReference>
<dbReference type="InterPro" id="IPR045851">
    <property type="entry name" value="AMP-bd_C_sf"/>
</dbReference>
<dbReference type="InterPro" id="IPR025110">
    <property type="entry name" value="AMP-bd_C"/>
</dbReference>
<comment type="pathway">
    <text evidence="1">Antibiotic biosynthesis.</text>
</comment>
<feature type="region of interest" description="Disordered" evidence="10">
    <location>
        <begin position="1089"/>
        <end position="1112"/>
    </location>
</feature>
<dbReference type="FunFam" id="1.10.1200.10:FF:000007">
    <property type="entry name" value="Probable polyketide synthase pks17"/>
    <property type="match status" value="3"/>
</dbReference>
<dbReference type="PANTHER" id="PTHR43775">
    <property type="entry name" value="FATTY ACID SYNTHASE"/>
    <property type="match status" value="1"/>
</dbReference>
<sequence length="5523" mass="575148">MLRSELVRPLPEMLRMQGDRHCAKTAFSDARRSVTYAELLTRTGRLAGHLATFGLSAGDRALIHLGDTVETVEAYLAVLRADGIGVPASPRSTTAELAHLLDDSGARVVLTDTAGAERFAELAGERALTLIVAGPDGPDSGAEAETGVFAAVAGFEVLASTEAHSPARDGLSLDDPAFLLYTSGTTGRPKGVLSTQRSCLWSVAACYAPLVGLSESDRVLWPLPLFHSLAHVFCVLGVTVTGASAHLMPGLSASDVLRQLRTGGHTLLAGVPTLYHQLIEAARGQEPGGLEGLRLCLTSGAPAGGSLAAAFEDAFGVPLIDTYGSTETCGAITVAEPGEERVAGSCGRAVPGLALRLVDPDTGDDVAAGAEGEVWVAGPNLMLGYYGRPEETAATLVDGHYRTGDLGRLDPDGRLTLTGRVKELIIRGGENIHPGEIEDVLRGLAGVADACVTGVPHEVLGEVPVAFLVPAPGAELDGDAVFAACQERLSRIKVPETLYVTDAVPRTGSGKAIRHRLDPAGATLLAARPVDASGLAEAAPPEDPARAERLRQELLGTGADARPGVLAALVRQAAAEVLGLAGPHAVPVDRSFKDLGLDSAGAVRLRNRLAGATGLVLPASLAFDRPTCQAVAGHLLHTLLGGPAVTPARTRRRTADGDDPVVIVGMSCRLPGGVRGPDDLWDLVAAGRDAVAAFPDDRGWDLDVLYHPDPDHPGTSYVREAGFLYDAGDFDAEFFGISPREALAMDPQQRLLLESSWEAFERAGIDPGTLRGSRTGVYAGVMFHDYAAGLEQAPEGLEGYLGTGRAGSVMSGRISYVLGLEGPAVTVDTACSSSLVALHLAAQALRSGECDLALAGGVAVMATPEVFVEFSRQRGLAPDGRCKAFAAAADGTGWAEGVGMLLLERLSDARRHGHDVLAVVRGSAVNQDGASNGLTAPSGPSQQRVIEEALADARLTPSAVDTVEAHGTGTRLGDPIEAQAVLATYGQDRGEGGEPLWLGSLKSNIGHAQSAAGVAGVIKMVQAMRHGLLPKTLHVDAPTSHVDWSAGAVELLTEARPWPTADRPRRAAVSSFGVSGTNAHVVLEQAPADAAAAPAPIEESPGSPTAEPPAGPPVLWPLSARGDEALREQAARLLTRLEAEPEAEPASVARALVTTRAAFDQRAVVVGTDRAQLTDGLRALADGEAGAHVVQGTNVGTDASRAVFVFPGQGSQWPQMGVELLDSSPVFAARLTECAEALAPFTDWSLLDVLRETPGAPGFDRVDVVQPALWAINVSLAALWRSYGVHPAAVIGHSQGEIAAAAVAGALSLEDAARVVALRSRAIIALAGRGGMVSVALSAERARELIEPWPGLSVAAVNSPASVVVAGGTADLDAMIETCAEREIRARRINVDYASHSAHVEEIHDELLDLLAPVTPRTSEVPLFSTVDGEWLDTTAMGAEYWYRNLRRTVRFEDAVRALADSGHGLFVECSPHPVVSFGVQETVEDTGAPAAVVGSLRRGEGGPLRFALSLAEAHTRGARLDFDAMLPSAERPFTGLPTYAFQHRRFWLTGTPATGDVAAAGLGTGGHPLIGAQLALAGSEALLLTGRISARTHPWLADHLIMDSVIMPGAAFVELAVQAADLAGCDHVEELVMEAPLVLPERGGIQVQTTVGEPDESGRRPLTVHSRPEDDTEAPFVRHVSGTLATARTAAPYDFTAWPPPGAEPVDVDGFYDRLAVGGLGYGPAFQGLRRAWRRGAEVFAEVALDEELIPQARDFGLHPALLDAALHAMDLGAVDRDLSEGRLAFSWSGVTLHASGAAALRVRLAAAGPDAITLQAADSAGTPVLDAESLVTRPVARDQISASRRDPLLHVEWTPVEAAPDDGGDGEAWAVLGDEGLADALGAGPAWPDLAHPATDARPGLVAALAPSASGDPRAAVRDATGHALALVQQWLADDRHADARLVLVTRGALPLDGRVPDPAAAAVWGLVRSAESENPGRFVLVDVDPAAAWPTVTGALRRAVATEEPQLALYDGEIRAARLTALPPTETGAEPASWSADGTVLVTGGTGGLGALVARHLATVHGVRHLLLTSRRGPDAPGAAELAAELGELGARATIAACDVADRAALADLLAGIDPAHPLTAVVHTAGTVADGVVPSLTPDHLDDVLRPKLDGALNLHELTAEHDLDAFVLFSSAATVFGSPGQANYAAANAFLDALAHQRRAAGLPAVSLAWGVWAESGGMAGRLDEGDLKRLARAGAAAMTAAQGLALFDAAVTAAGAEDGAAALVPMRLETAALRAQAASGELPPLLRSLVRVPRRRSAAAAAEARSGGGSPLTDRLAGLDAKERHEALLDLVRGHAATVLGHGSGSSLAAQRTFKELGFDSLTAVELRNRLTTATGLRLPATLIFNYPTPTALAAHLHTELVGDDTTTTAAVGARTPATGHDTTTDDPIAIVSMSCRLPGGVRSPEDLWQLLATGTDAIGAFPADRGWDVDHLYDPDPDAPGRTYVREGGFLYDAGGFDAEFFGISPREALAMDPQQRLLLETSWEALERAGIDPESVRGGRVGVFAGTHGQDYATLLPGAPQELEGYRVTAGAASVVSGRISYALGLEGPAVTVDTACSSSLVALHLAAQALRSGECDLALAGAVAVIATSEGLVSFSRQRGLAPDGRCKAFSADADGFGFAEGVGVLLLERLSDARRHGHTVHALVRGSAINQDGASNGLTAPNGPSQERVIRAALGNGGLTPADVDAVEAHGTGTKLGDPIEAQALLATYGRDRDAEHPLWLGSIKSNIGHTQAAAGVAGVIKMVLAMRHGLLPKTLHADEPTPHVDWETGAVTLLAQAREWPQADRPRRAGVSSFGISGTNAHVILEQAPATEPAREDADTPARDLPATAWVLSAKEPQALREQAARLAAHVTAHDLLPADVSLSLLTARSDFDRRAVVVGTDREHLLTGLASLAEGRTGNVTGTPKPGRTALLFTGQGAQRPGMGRELYDAFPVFADALDDACTALDTELRCEHPLKDILFADPGSELAGLLHQTQYTQAALFAHESALYRLVSSLGVTADALAGHSIGEVTAAYLAGVWSLEDAARVVAARGRLMQALPAGGAMIAVEATEDDVRPLLGDGVSIAAVNGSHSIVISGEAEAVETVAAQLTGRTKRLTVSHAFHSPLMDPMLDDFQAVLESVEFSAPQLTLVSNLTGEVGDPAELTSPAYWVRHVREAVRFHDGVRALAGEGVTRFLELGPDATLTALVNKTLEDTEPVTAAAQRRDRDQATTLLTALAQLYVHGAHVEWATLVEGSGASLVDLPTYPFQHAHYWLAPSAPELPSSAADSVDARFWETVEREDLTALAESLAVDPEAPFSEVLPALSGWRRELLEQSAADGWRYRVVWRPRRSDPTTVRAPGGRWLLVAAVQDAGHPLVTGAAQALDASVVLLPSGADRHSVAAALREASAGGEELAGVLSLLALDEGPLAGFAAVPAGLAATLALTQALGDSGLTAPLWLATTGAVAIGAAEAVTRPVQTSWWGLGRVVALEHPDRFGGLIDLPSEPDPRTWRHLASVLADAQGENQIAVRANGVHNRRLVRDTGVENSTWQPRGTVLVTGGTGALGAHVARWLARNGAEHLLLTSRRGPDAPGADQLTAELDALGVRVTVAACDAADRDALAALLETHAVDAVVHTAGVLDDGVLDALDPARLHTVLAAKAESAHHLHELTRDRQLDAFVLFSSFASLTGSPGQANYAAANAYLDGLAEHRRSLGLPATSLAWGAWAEGGMAAGPELDERMRRIGLAAMAPGRAVEAIARTVPGCRSVAAIDWETFTAGLVRPDRFYDELVAPRPETPERALPAADSPDGFVRRLKAAAGVERERLALELVRAEVAGVLGHASGEAVDAEREFKTLGLDSLTAVELRNRLTAATGLRLPATAIFDYPSPAVLAAHLRAELAGADDPQEDSLQGPAGVAAEDDPIAIVAMSCRYPGGVDAPEDLWRLVADGVDAVGALPTDRGWDTDGLYDPDPDASGRTYVREGGFVYDAGGFDASFFGISPREALAMDPQQRLLLETSWEVFERAGIDPHGLRGARVGVFAGTSNLDYTKDLREVPEELEGHLGLGNSASVVSGRISYVFGLEGPAFTVDTACSSSLVALHLAAQALRGGECSMALAAGVTIMSSPNAFVEFSRQRGLAPDGRVKAFAAAADGTGWGEGVGVLLLERLSDARRNGHSVLAVVRGSAVNQDGASNGLTAPNGPSQQRVIRAALASAGLGAGDVDAVEAHGTGTKLGDPIEAQALLATYGKEHDAEHPLWLGSIKSNIGHTQAAAGVAGVIKMVQALGHGLLPKTLHVDEPTPHVDWTAGAVELLTDTRPWPEAERPRRAAVSAFGISGTNAHVILEQAPTDETSTPAVEKPTPAVDRSAPGAESAAPVLAWSFSARSPEALRAQAARLAAHVTGSDLAPADIALSLAAARSAFEERAVVTGTDHERLLAGLGAIAEGRPGTLTGTAKPGRTAFLFTGQGAQRPGMGRELYDAYPVFADALDAACAALDAELGSEHPLKDILFAEAGSELAALLDQTQYTQAALFAHESALYRLVASLGVTADALAGHSIGEVTAAYLAGVWSLEDAARVVAARGRLMQALPAGGAMIAVEATEDDVRPLLDDGVSIAAVNAADSVVVSGAEAAVEEVTALLAAQGRKTKRLTVSHAFHSPLMDPMLDDFQRVLETVEFTEPHLTVVSNLTGEVADPAELTSPAYWVRHVREAVRFHDGINTLAGLGIRRFLELGPDATLTALVEKALDGDEPVAAAAQTRVSGGPTGLVEALAHLHVHGARVDWAALLDGASARIVDLPTYPFQHTHYWLESTTAETPAGDTADARLWEAVEGRDVESLATLLGTEADERLRELLPLLAAYRRAARREDATDDWRYRVTWQRLATSRPPVGAARRWLVVLPEESASASPYTRTELLDGRGLVPVVLGLPAGAGRRAVADALNEVAADGGEFAGVLSLLALDEQPLPGFAAVPSGLAATLTLAQALGDSGWQVPLWVVTTGAVATGGTDTVTHPVQTQVWGLGQTLGAEAPDRWGGLIDLPSEPDPRTWRHLASVLADAQGENQIAVRANGVHNRRLVRDTGVENAAWQPRGTVLVTGGTGALGAHVARWLAHNGAEHLLLTSRRGPDAPGADQLAAELDALGVRVTVAACDAADRDALAALLADHPVDAVVHTAGVLDDGVLDALDPARLHTVLAAKAESAHHLHELTRDRQLDAFVLFSSVAGAFGAAGQGNYAAANAYLDGLAEHRRSLGLPATSLAWGAWAEGGMAAGGAAARRLELSGVRPMDPQDAVAQLARATAGRSGGVVVADIQWDRFVRESGADRPNPLFTALPEVRAVTADTAGADTGRQEPADALVARLAAAAGPERRRVVGGLVRGVTAEVLGFASADAVDPERGFVELGFDSLLAVRLRNRLGAETGLRLPHTVIYDHPTSSALVEHLLTELFPATEEETADGLADAVVAEADGVLLDADLDALDVAELIRLTRKSL</sequence>
<dbReference type="FunFam" id="3.40.47.10:FF:000019">
    <property type="entry name" value="Polyketide synthase type I"/>
    <property type="match status" value="3"/>
</dbReference>
<dbReference type="GO" id="GO:0004312">
    <property type="term" value="F:fatty acid synthase activity"/>
    <property type="evidence" value="ECO:0007669"/>
    <property type="project" value="TreeGrafter"/>
</dbReference>
<dbReference type="Gene3D" id="3.30.300.30">
    <property type="match status" value="1"/>
</dbReference>
<evidence type="ECO:0000256" key="4">
    <source>
        <dbReference type="ARBA" id="ARBA00022679"/>
    </source>
</evidence>
<dbReference type="GO" id="GO:0033068">
    <property type="term" value="P:macrolide biosynthetic process"/>
    <property type="evidence" value="ECO:0007669"/>
    <property type="project" value="UniProtKB-ARBA"/>
</dbReference>
<dbReference type="Pfam" id="PF08659">
    <property type="entry name" value="KR"/>
    <property type="match status" value="3"/>
</dbReference>
<feature type="region of interest" description="C-terminal hotdog fold" evidence="9">
    <location>
        <begin position="1704"/>
        <end position="1843"/>
    </location>
</feature>
<dbReference type="Gene3D" id="1.10.1200.10">
    <property type="entry name" value="ACP-like"/>
    <property type="match status" value="4"/>
</dbReference>
<keyword evidence="5" id="KW-0677">Repeat</keyword>
<dbReference type="InterPro" id="IPR006162">
    <property type="entry name" value="Ppantetheine_attach_site"/>
</dbReference>
<dbReference type="SMART" id="SM00823">
    <property type="entry name" value="PKS_PP"/>
    <property type="match status" value="4"/>
</dbReference>
<evidence type="ECO:0000313" key="14">
    <source>
        <dbReference type="EMBL" id="OIJ68202.1"/>
    </source>
</evidence>
<dbReference type="SMART" id="SM00826">
    <property type="entry name" value="PKS_DH"/>
    <property type="match status" value="1"/>
</dbReference>
<dbReference type="InterPro" id="IPR036736">
    <property type="entry name" value="ACP-like_sf"/>
</dbReference>
<dbReference type="InterPro" id="IPR001227">
    <property type="entry name" value="Ac_transferase_dom_sf"/>
</dbReference>
<feature type="domain" description="Ketosynthase family 3 (KS3)" evidence="12">
    <location>
        <begin position="2432"/>
        <end position="2858"/>
    </location>
</feature>
<keyword evidence="8" id="KW-0012">Acyltransferase</keyword>
<dbReference type="InterPro" id="IPR018201">
    <property type="entry name" value="Ketoacyl_synth_AS"/>
</dbReference>
<protein>
    <recommendedName>
        <fullName evidence="16">Polyketide synthase</fullName>
    </recommendedName>
</protein>
<dbReference type="InterPro" id="IPR042099">
    <property type="entry name" value="ANL_N_sf"/>
</dbReference>
<dbReference type="InterPro" id="IPR057326">
    <property type="entry name" value="KR_dom"/>
</dbReference>
<dbReference type="InterPro" id="IPR036291">
    <property type="entry name" value="NAD(P)-bd_dom_sf"/>
</dbReference>
<dbReference type="InterPro" id="IPR041618">
    <property type="entry name" value="PKS_DE"/>
</dbReference>
<feature type="region of interest" description="Disordered" evidence="10">
    <location>
        <begin position="4383"/>
        <end position="4403"/>
    </location>
</feature>
<feature type="region of interest" description="Disordered" evidence="10">
    <location>
        <begin position="1650"/>
        <end position="1673"/>
    </location>
</feature>
<dbReference type="PROSITE" id="PS50075">
    <property type="entry name" value="CARRIER"/>
    <property type="match status" value="4"/>
</dbReference>
<dbReference type="InterPro" id="IPR020807">
    <property type="entry name" value="PKS_DH"/>
</dbReference>
<dbReference type="Pfam" id="PF02801">
    <property type="entry name" value="Ketoacyl-synt_C"/>
    <property type="match status" value="3"/>
</dbReference>
<dbReference type="Pfam" id="PF00109">
    <property type="entry name" value="ketoacyl-synt"/>
    <property type="match status" value="3"/>
</dbReference>
<feature type="domain" description="PKS/mFAS DH" evidence="13">
    <location>
        <begin position="1568"/>
        <end position="1843"/>
    </location>
</feature>
<dbReference type="Pfam" id="PF14765">
    <property type="entry name" value="PS-DH"/>
    <property type="match status" value="1"/>
</dbReference>
<comment type="caution">
    <text evidence="14">The sequence shown here is derived from an EMBL/GenBank/DDBJ whole genome shotgun (WGS) entry which is preliminary data.</text>
</comment>
<dbReference type="InterPro" id="IPR020845">
    <property type="entry name" value="AMP-binding_CS"/>
</dbReference>
<keyword evidence="6" id="KW-0045">Antibiotic biosynthesis</keyword>
<dbReference type="PROSITE" id="PS00012">
    <property type="entry name" value="PHOSPHOPANTETHEINE"/>
    <property type="match status" value="3"/>
</dbReference>
<dbReference type="InterPro" id="IPR049551">
    <property type="entry name" value="PKS_DH_C"/>
</dbReference>
<feature type="domain" description="Ketosynthase family 3 (KS3)" evidence="12">
    <location>
        <begin position="3954"/>
        <end position="4380"/>
    </location>
</feature>
<feature type="domain" description="Carrier" evidence="11">
    <location>
        <begin position="3855"/>
        <end position="3933"/>
    </location>
</feature>
<evidence type="ECO:0000313" key="15">
    <source>
        <dbReference type="Proteomes" id="UP000034196"/>
    </source>
</evidence>
<dbReference type="SUPFAM" id="SSF56801">
    <property type="entry name" value="Acetyl-CoA synthetase-like"/>
    <property type="match status" value="1"/>
</dbReference>
<keyword evidence="7" id="KW-0511">Multifunctional enzyme</keyword>
<dbReference type="InterPro" id="IPR049900">
    <property type="entry name" value="PKS_mFAS_DH"/>
</dbReference>
<evidence type="ECO:0000256" key="7">
    <source>
        <dbReference type="ARBA" id="ARBA00023268"/>
    </source>
</evidence>
<evidence type="ECO:0000256" key="10">
    <source>
        <dbReference type="SAM" id="MobiDB-lite"/>
    </source>
</evidence>
<dbReference type="FunFam" id="3.40.366.10:FF:000002">
    <property type="entry name" value="Probable polyketide synthase 2"/>
    <property type="match status" value="1"/>
</dbReference>
<dbReference type="InterPro" id="IPR014043">
    <property type="entry name" value="Acyl_transferase_dom"/>
</dbReference>
<evidence type="ECO:0000256" key="6">
    <source>
        <dbReference type="ARBA" id="ARBA00023194"/>
    </source>
</evidence>
<dbReference type="InterPro" id="IPR016035">
    <property type="entry name" value="Acyl_Trfase/lysoPLipase"/>
</dbReference>
<dbReference type="EMBL" id="LAVA02000018">
    <property type="protein sequence ID" value="OIJ68202.1"/>
    <property type="molecule type" value="Genomic_DNA"/>
</dbReference>
<evidence type="ECO:0000259" key="13">
    <source>
        <dbReference type="PROSITE" id="PS52019"/>
    </source>
</evidence>
<evidence type="ECO:0000256" key="1">
    <source>
        <dbReference type="ARBA" id="ARBA00004792"/>
    </source>
</evidence>
<dbReference type="PANTHER" id="PTHR43775:SF51">
    <property type="entry name" value="INACTIVE PHENOLPHTHIOCEROL SYNTHESIS POLYKETIDE SYNTHASE TYPE I PKS1-RELATED"/>
    <property type="match status" value="1"/>
</dbReference>
<evidence type="ECO:0000256" key="5">
    <source>
        <dbReference type="ARBA" id="ARBA00022737"/>
    </source>
</evidence>
<dbReference type="GO" id="GO:0006633">
    <property type="term" value="P:fatty acid biosynthetic process"/>
    <property type="evidence" value="ECO:0007669"/>
    <property type="project" value="InterPro"/>
</dbReference>
<dbReference type="Gene3D" id="3.40.366.10">
    <property type="entry name" value="Malonyl-Coenzyme A Acyl Carrier Protein, domain 2"/>
    <property type="match status" value="3"/>
</dbReference>
<dbReference type="InterPro" id="IPR016036">
    <property type="entry name" value="Malonyl_transacylase_ACP-bd"/>
</dbReference>
<dbReference type="Proteomes" id="UP000034196">
    <property type="component" value="Unassembled WGS sequence"/>
</dbReference>
<feature type="active site" description="Proton donor; for dehydratase activity" evidence="9">
    <location>
        <position position="1765"/>
    </location>
</feature>
<feature type="domain" description="Carrier" evidence="11">
    <location>
        <begin position="2332"/>
        <end position="2407"/>
    </location>
</feature>
<dbReference type="CDD" id="cd08952">
    <property type="entry name" value="KR_1_SDR_x"/>
    <property type="match status" value="2"/>
</dbReference>
<accession>A0A1J4P1W1</accession>
<dbReference type="InterPro" id="IPR000873">
    <property type="entry name" value="AMP-dep_synth/lig_dom"/>
</dbReference>
<dbReference type="SUPFAM" id="SSF47336">
    <property type="entry name" value="ACP-like"/>
    <property type="match status" value="4"/>
</dbReference>